<dbReference type="Proteomes" id="UP000634136">
    <property type="component" value="Unassembled WGS sequence"/>
</dbReference>
<protein>
    <submittedName>
        <fullName evidence="1">Arginine/serine-rich coiled-coil protein 2-like isoform X2</fullName>
    </submittedName>
</protein>
<dbReference type="EMBL" id="JAAIUW010000013">
    <property type="protein sequence ID" value="KAF7802759.1"/>
    <property type="molecule type" value="Genomic_DNA"/>
</dbReference>
<sequence length="87" mass="9271">MLLLSFVPTNSTRTPSFTAVFSLGSLKFLKVLLRASGSEGITESDFNTAKLAAMKAAELGLLMITIFKPIAQVNKNLVGAGCLTTEY</sequence>
<organism evidence="1 2">
    <name type="scientific">Senna tora</name>
    <dbReference type="NCBI Taxonomy" id="362788"/>
    <lineage>
        <taxon>Eukaryota</taxon>
        <taxon>Viridiplantae</taxon>
        <taxon>Streptophyta</taxon>
        <taxon>Embryophyta</taxon>
        <taxon>Tracheophyta</taxon>
        <taxon>Spermatophyta</taxon>
        <taxon>Magnoliopsida</taxon>
        <taxon>eudicotyledons</taxon>
        <taxon>Gunneridae</taxon>
        <taxon>Pentapetalae</taxon>
        <taxon>rosids</taxon>
        <taxon>fabids</taxon>
        <taxon>Fabales</taxon>
        <taxon>Fabaceae</taxon>
        <taxon>Caesalpinioideae</taxon>
        <taxon>Cassia clade</taxon>
        <taxon>Senna</taxon>
    </lineage>
</organism>
<proteinExistence type="predicted"/>
<evidence type="ECO:0000313" key="2">
    <source>
        <dbReference type="Proteomes" id="UP000634136"/>
    </source>
</evidence>
<evidence type="ECO:0000313" key="1">
    <source>
        <dbReference type="EMBL" id="KAF7802759.1"/>
    </source>
</evidence>
<reference evidence="1" key="1">
    <citation type="submission" date="2020-09" db="EMBL/GenBank/DDBJ databases">
        <title>Genome-Enabled Discovery of Anthraquinone Biosynthesis in Senna tora.</title>
        <authorList>
            <person name="Kang S.-H."/>
            <person name="Pandey R.P."/>
            <person name="Lee C.-M."/>
            <person name="Sim J.-S."/>
            <person name="Jeong J.-T."/>
            <person name="Choi B.-S."/>
            <person name="Jung M."/>
            <person name="Ginzburg D."/>
            <person name="Zhao K."/>
            <person name="Won S.Y."/>
            <person name="Oh T.-J."/>
            <person name="Yu Y."/>
            <person name="Kim N.-H."/>
            <person name="Lee O.R."/>
            <person name="Lee T.-H."/>
            <person name="Bashyal P."/>
            <person name="Kim T.-S."/>
            <person name="Lee W.-H."/>
            <person name="Kawkins C."/>
            <person name="Kim C.-K."/>
            <person name="Kim J.S."/>
            <person name="Ahn B.O."/>
            <person name="Rhee S.Y."/>
            <person name="Sohng J.K."/>
        </authorList>
    </citation>
    <scope>NUCLEOTIDE SEQUENCE</scope>
    <source>
        <tissue evidence="1">Leaf</tissue>
    </source>
</reference>
<dbReference type="AlphaFoldDB" id="A0A834W398"/>
<accession>A0A834W398</accession>
<dbReference type="OrthoDB" id="10597916at2759"/>
<keyword evidence="2" id="KW-1185">Reference proteome</keyword>
<gene>
    <name evidence="1" type="ORF">G2W53_041870</name>
</gene>
<comment type="caution">
    <text evidence="1">The sequence shown here is derived from an EMBL/GenBank/DDBJ whole genome shotgun (WGS) entry which is preliminary data.</text>
</comment>
<name>A0A834W398_9FABA</name>